<dbReference type="EMBL" id="GGEC01032307">
    <property type="protein sequence ID" value="MBX12791.1"/>
    <property type="molecule type" value="Transcribed_RNA"/>
</dbReference>
<proteinExistence type="predicted"/>
<name>A0A2P2L4B8_RHIMU</name>
<evidence type="ECO:0000313" key="2">
    <source>
        <dbReference type="EMBL" id="MBX12791.1"/>
    </source>
</evidence>
<reference evidence="2" key="1">
    <citation type="submission" date="2018-02" db="EMBL/GenBank/DDBJ databases">
        <title>Rhizophora mucronata_Transcriptome.</title>
        <authorList>
            <person name="Meera S.P."/>
            <person name="Sreeshan A."/>
            <person name="Augustine A."/>
        </authorList>
    </citation>
    <scope>NUCLEOTIDE SEQUENCE</scope>
    <source>
        <tissue evidence="2">Leaf</tissue>
    </source>
</reference>
<feature type="chain" id="PRO_5015085049" evidence="1">
    <location>
        <begin position="20"/>
        <end position="58"/>
    </location>
</feature>
<keyword evidence="1" id="KW-0732">Signal</keyword>
<dbReference type="AlphaFoldDB" id="A0A2P2L4B8"/>
<dbReference type="EMBL" id="GGEC01032309">
    <property type="protein sequence ID" value="MBX12793.1"/>
    <property type="molecule type" value="Transcribed_RNA"/>
</dbReference>
<protein>
    <submittedName>
        <fullName evidence="2">Uncharacterized protein</fullName>
    </submittedName>
</protein>
<feature type="signal peptide" evidence="1">
    <location>
        <begin position="1"/>
        <end position="19"/>
    </location>
</feature>
<organism evidence="2">
    <name type="scientific">Rhizophora mucronata</name>
    <name type="common">Asiatic mangrove</name>
    <dbReference type="NCBI Taxonomy" id="61149"/>
    <lineage>
        <taxon>Eukaryota</taxon>
        <taxon>Viridiplantae</taxon>
        <taxon>Streptophyta</taxon>
        <taxon>Embryophyta</taxon>
        <taxon>Tracheophyta</taxon>
        <taxon>Spermatophyta</taxon>
        <taxon>Magnoliopsida</taxon>
        <taxon>eudicotyledons</taxon>
        <taxon>Gunneridae</taxon>
        <taxon>Pentapetalae</taxon>
        <taxon>rosids</taxon>
        <taxon>fabids</taxon>
        <taxon>Malpighiales</taxon>
        <taxon>Rhizophoraceae</taxon>
        <taxon>Rhizophora</taxon>
    </lineage>
</organism>
<accession>A0A2P2L4B8</accession>
<sequence>MLFCLVLNFFSLLMYSVDSWMDAFMLFPYISLSKRSNNICEQAPFCPLVCQTTPSDSH</sequence>
<evidence type="ECO:0000256" key="1">
    <source>
        <dbReference type="SAM" id="SignalP"/>
    </source>
</evidence>